<dbReference type="Proteomes" id="UP000692954">
    <property type="component" value="Unassembled WGS sequence"/>
</dbReference>
<proteinExistence type="predicted"/>
<dbReference type="OrthoDB" id="10249433at2759"/>
<dbReference type="EMBL" id="CAJJDN010000145">
    <property type="protein sequence ID" value="CAD8123469.1"/>
    <property type="molecule type" value="Genomic_DNA"/>
</dbReference>
<dbReference type="EMBL" id="CAJJDN010000486">
    <property type="protein sequence ID" value="CAD8131343.1"/>
    <property type="molecule type" value="Genomic_DNA"/>
</dbReference>
<keyword evidence="1" id="KW-1133">Transmembrane helix</keyword>
<sequence>MRKIYQKMLNIYINRLHLIPLKRKYDSNEQINRNRSCMLFGSFFNLSFSVNLLLLLQEIVNEKYLWLRKRSRSTWSTGYIVSLEQGKKFYELGNRAYLLRKSPEMKYTKFQFENNLTLPSNYKAKFFNQQDSKDSITNKGIQRQQKKLEWVKNNEWGYKDKNQYQNDAINLPGNKYRFSNQKMMKFKEWGRYKMKLPQIHQLLMTVYSGSTNFTFETEVTGKDQEQENSRYGVVCGQELDSVEIFNSFVQIIKKQNEFEDIDWVKSNYITHIIELIVKQRKEYYIKQSIFGLTAILTSKYNIYQKDKSSK</sequence>
<evidence type="ECO:0000313" key="4">
    <source>
        <dbReference type="Proteomes" id="UP000692954"/>
    </source>
</evidence>
<organism evidence="3 4">
    <name type="scientific">Paramecium sonneborni</name>
    <dbReference type="NCBI Taxonomy" id="65129"/>
    <lineage>
        <taxon>Eukaryota</taxon>
        <taxon>Sar</taxon>
        <taxon>Alveolata</taxon>
        <taxon>Ciliophora</taxon>
        <taxon>Intramacronucleata</taxon>
        <taxon>Oligohymenophorea</taxon>
        <taxon>Peniculida</taxon>
        <taxon>Parameciidae</taxon>
        <taxon>Paramecium</taxon>
    </lineage>
</organism>
<reference evidence="3" key="1">
    <citation type="submission" date="2021-01" db="EMBL/GenBank/DDBJ databases">
        <authorList>
            <consortium name="Genoscope - CEA"/>
            <person name="William W."/>
        </authorList>
    </citation>
    <scope>NUCLEOTIDE SEQUENCE</scope>
</reference>
<protein>
    <submittedName>
        <fullName evidence="3">Uncharacterized protein</fullName>
    </submittedName>
</protein>
<evidence type="ECO:0000313" key="3">
    <source>
        <dbReference type="EMBL" id="CAD8131343.1"/>
    </source>
</evidence>
<keyword evidence="4" id="KW-1185">Reference proteome</keyword>
<comment type="caution">
    <text evidence="3">The sequence shown here is derived from an EMBL/GenBank/DDBJ whole genome shotgun (WGS) entry which is preliminary data.</text>
</comment>
<accession>A0A8S1RVI7</accession>
<dbReference type="AlphaFoldDB" id="A0A8S1RVI7"/>
<keyword evidence="1" id="KW-0472">Membrane</keyword>
<gene>
    <name evidence="2" type="ORF">PSON_ATCC_30995.1.T1450015</name>
    <name evidence="3" type="ORF">PSON_ATCC_30995.1.T4860003</name>
</gene>
<evidence type="ECO:0000313" key="2">
    <source>
        <dbReference type="EMBL" id="CAD8123469.1"/>
    </source>
</evidence>
<feature type="transmembrane region" description="Helical" evidence="1">
    <location>
        <begin position="37"/>
        <end position="56"/>
    </location>
</feature>
<keyword evidence="1" id="KW-0812">Transmembrane</keyword>
<name>A0A8S1RVI7_9CILI</name>
<evidence type="ECO:0000256" key="1">
    <source>
        <dbReference type="SAM" id="Phobius"/>
    </source>
</evidence>